<dbReference type="KEGG" id="rhoz:GXP67_22615"/>
<sequence length="430" mass="48786">MNSTFNQTIPTPGRDETDVHVPAKQVDYFSEVAGKTKTTNGESWVSFADLAQPLPDLVCFSHLRWDFVFQRPQHLLSRFGKQIRVFVVEEPIFDAAEPRMDISSRGEKLWIAVPHLPGGRSGEEIDQMQKQLVDELLEQQGIRQFIAWYYTPMALSFSGHLKPTVTVYDCMDELSAFAGAPPQLIDREKELFRRADLVFTGGQSLYESKKSRHQAVYAFPSSIEREHFAQAKNELPQPADQKDIPHPRMGFYGVIDERMDIELVSEVARMRPDWHIILLGPVVKIDPASLPQYPNLHYPGMKSYKELPAYLSGWDVALLPFAMNESTKFISPTKTPEYLSAGKPVVSTPIRDVIKPYGELGLVHIAATAEEFVDAIEKALIQTSDTKWQADVDQFLSQLSWDKTWAHMTHLICSQLMSKNENSKSGVQQF</sequence>
<accession>A0A6C0GMG0</accession>
<keyword evidence="2" id="KW-1185">Reference proteome</keyword>
<dbReference type="Gene3D" id="3.40.50.2000">
    <property type="entry name" value="Glycogen Phosphorylase B"/>
    <property type="match status" value="1"/>
</dbReference>
<dbReference type="GO" id="GO:0016740">
    <property type="term" value="F:transferase activity"/>
    <property type="evidence" value="ECO:0007669"/>
    <property type="project" value="UniProtKB-KW"/>
</dbReference>
<dbReference type="EMBL" id="CP048222">
    <property type="protein sequence ID" value="QHT69228.1"/>
    <property type="molecule type" value="Genomic_DNA"/>
</dbReference>
<protein>
    <submittedName>
        <fullName evidence="1">Glycosyltransferase family 1 protein</fullName>
    </submittedName>
</protein>
<gene>
    <name evidence="1" type="ORF">GXP67_22615</name>
</gene>
<evidence type="ECO:0000313" key="1">
    <source>
        <dbReference type="EMBL" id="QHT69228.1"/>
    </source>
</evidence>
<reference evidence="1 2" key="1">
    <citation type="submission" date="2020-01" db="EMBL/GenBank/DDBJ databases">
        <authorList>
            <person name="Kim M.K."/>
        </authorList>
    </citation>
    <scope>NUCLEOTIDE SEQUENCE [LARGE SCALE GENOMIC DNA]</scope>
    <source>
        <strain evidence="1 2">172606-1</strain>
    </source>
</reference>
<dbReference type="AlphaFoldDB" id="A0A6C0GMG0"/>
<dbReference type="RefSeq" id="WP_162445217.1">
    <property type="nucleotide sequence ID" value="NZ_CP048222.1"/>
</dbReference>
<dbReference type="SUPFAM" id="SSF53756">
    <property type="entry name" value="UDP-Glycosyltransferase/glycogen phosphorylase"/>
    <property type="match status" value="1"/>
</dbReference>
<evidence type="ECO:0000313" key="2">
    <source>
        <dbReference type="Proteomes" id="UP000480178"/>
    </source>
</evidence>
<dbReference type="CDD" id="cd04950">
    <property type="entry name" value="GT4_TuaH-like"/>
    <property type="match status" value="1"/>
</dbReference>
<keyword evidence="1" id="KW-0808">Transferase</keyword>
<proteinExistence type="predicted"/>
<dbReference type="Pfam" id="PF13692">
    <property type="entry name" value="Glyco_trans_1_4"/>
    <property type="match status" value="1"/>
</dbReference>
<dbReference type="Proteomes" id="UP000480178">
    <property type="component" value="Chromosome"/>
</dbReference>
<name>A0A6C0GMG0_9BACT</name>
<organism evidence="1 2">
    <name type="scientific">Rhodocytophaga rosea</name>
    <dbReference type="NCBI Taxonomy" id="2704465"/>
    <lineage>
        <taxon>Bacteria</taxon>
        <taxon>Pseudomonadati</taxon>
        <taxon>Bacteroidota</taxon>
        <taxon>Cytophagia</taxon>
        <taxon>Cytophagales</taxon>
        <taxon>Rhodocytophagaceae</taxon>
        <taxon>Rhodocytophaga</taxon>
    </lineage>
</organism>